<evidence type="ECO:0000313" key="11">
    <source>
        <dbReference type="Proteomes" id="UP000663829"/>
    </source>
</evidence>
<dbReference type="InterPro" id="IPR035999">
    <property type="entry name" value="Sec7_dom_sf"/>
</dbReference>
<dbReference type="Gene3D" id="1.10.220.20">
    <property type="match status" value="1"/>
</dbReference>
<keyword evidence="6" id="KW-0472">Membrane</keyword>
<dbReference type="GO" id="GO:0015031">
    <property type="term" value="P:protein transport"/>
    <property type="evidence" value="ECO:0007669"/>
    <property type="project" value="UniProtKB-KW"/>
</dbReference>
<evidence type="ECO:0000259" key="8">
    <source>
        <dbReference type="PROSITE" id="PS50190"/>
    </source>
</evidence>
<evidence type="ECO:0000256" key="2">
    <source>
        <dbReference type="ARBA" id="ARBA00004496"/>
    </source>
</evidence>
<dbReference type="FunFam" id="1.25.10.10:FF:000143">
    <property type="entry name" value="ADP-ribosylation factor guanine nucleotide-exchange factor 2 (brefeldin A-inhibited)"/>
    <property type="match status" value="1"/>
</dbReference>
<dbReference type="CDD" id="cd00171">
    <property type="entry name" value="Sec7"/>
    <property type="match status" value="1"/>
</dbReference>
<feature type="compositionally biased region" description="Low complexity" evidence="7">
    <location>
        <begin position="614"/>
        <end position="631"/>
    </location>
</feature>
<comment type="subcellular location">
    <subcellularLocation>
        <location evidence="2">Cytoplasm</location>
    </subcellularLocation>
    <subcellularLocation>
        <location evidence="1">Membrane</location>
    </subcellularLocation>
</comment>
<dbReference type="Pfam" id="PF12783">
    <property type="entry name" value="Sec7-like_HUS"/>
    <property type="match status" value="1"/>
</dbReference>
<dbReference type="GO" id="GO:0032012">
    <property type="term" value="P:regulation of ARF protein signal transduction"/>
    <property type="evidence" value="ECO:0007669"/>
    <property type="project" value="InterPro"/>
</dbReference>
<dbReference type="FunFam" id="1.10.1000.11:FF:000003">
    <property type="entry name" value="Brefeldin A-inhibited guanine nucleotide-exchange protein 1"/>
    <property type="match status" value="1"/>
</dbReference>
<comment type="caution">
    <text evidence="9">The sequence shown here is derived from an EMBL/GenBank/DDBJ whole genome shotgun (WGS) entry which is preliminary data.</text>
</comment>
<dbReference type="SUPFAM" id="SSF48371">
    <property type="entry name" value="ARM repeat"/>
    <property type="match status" value="1"/>
</dbReference>
<dbReference type="InterPro" id="IPR011989">
    <property type="entry name" value="ARM-like"/>
</dbReference>
<evidence type="ECO:0000256" key="6">
    <source>
        <dbReference type="ARBA" id="ARBA00023136"/>
    </source>
</evidence>
<dbReference type="Pfam" id="PF01369">
    <property type="entry name" value="Sec7"/>
    <property type="match status" value="1"/>
</dbReference>
<dbReference type="InterPro" id="IPR046455">
    <property type="entry name" value="Sec7/BIG1-like_C"/>
</dbReference>
<name>A0A814J8J3_9BILA</name>
<evidence type="ECO:0000256" key="5">
    <source>
        <dbReference type="ARBA" id="ARBA00022927"/>
    </source>
</evidence>
<organism evidence="9 11">
    <name type="scientific">Didymodactylos carnosus</name>
    <dbReference type="NCBI Taxonomy" id="1234261"/>
    <lineage>
        <taxon>Eukaryota</taxon>
        <taxon>Metazoa</taxon>
        <taxon>Spiralia</taxon>
        <taxon>Gnathifera</taxon>
        <taxon>Rotifera</taxon>
        <taxon>Eurotatoria</taxon>
        <taxon>Bdelloidea</taxon>
        <taxon>Philodinida</taxon>
        <taxon>Philodinidae</taxon>
        <taxon>Didymodactylos</taxon>
    </lineage>
</organism>
<keyword evidence="4" id="KW-0963">Cytoplasm</keyword>
<evidence type="ECO:0000256" key="7">
    <source>
        <dbReference type="SAM" id="MobiDB-lite"/>
    </source>
</evidence>
<dbReference type="InterPro" id="IPR015403">
    <property type="entry name" value="Mon2/Sec7/BIG1-like_HDS"/>
</dbReference>
<dbReference type="Pfam" id="PF20252">
    <property type="entry name" value="BIG2_C"/>
    <property type="match status" value="1"/>
</dbReference>
<feature type="compositionally biased region" description="Polar residues" evidence="7">
    <location>
        <begin position="1547"/>
        <end position="1557"/>
    </location>
</feature>
<dbReference type="OrthoDB" id="18431at2759"/>
<feature type="region of interest" description="Disordered" evidence="7">
    <location>
        <begin position="233"/>
        <end position="254"/>
    </location>
</feature>
<dbReference type="SMART" id="SM00222">
    <property type="entry name" value="Sec7"/>
    <property type="match status" value="1"/>
</dbReference>
<accession>A0A814J8J3</accession>
<dbReference type="InterPro" id="IPR023394">
    <property type="entry name" value="Sec7_C_sf"/>
</dbReference>
<feature type="domain" description="SEC7" evidence="8">
    <location>
        <begin position="637"/>
        <end position="827"/>
    </location>
</feature>
<feature type="region of interest" description="Disordered" evidence="7">
    <location>
        <begin position="582"/>
        <end position="635"/>
    </location>
</feature>
<evidence type="ECO:0000256" key="1">
    <source>
        <dbReference type="ARBA" id="ARBA00004370"/>
    </source>
</evidence>
<dbReference type="Proteomes" id="UP000681722">
    <property type="component" value="Unassembled WGS sequence"/>
</dbReference>
<proteinExistence type="predicted"/>
<dbReference type="PANTHER" id="PTHR10663:SF375">
    <property type="entry name" value="LD29171P"/>
    <property type="match status" value="1"/>
</dbReference>
<dbReference type="InterPro" id="IPR000904">
    <property type="entry name" value="Sec7_dom"/>
</dbReference>
<dbReference type="Pfam" id="PF16213">
    <property type="entry name" value="DCB"/>
    <property type="match status" value="1"/>
</dbReference>
<reference evidence="9" key="1">
    <citation type="submission" date="2021-02" db="EMBL/GenBank/DDBJ databases">
        <authorList>
            <person name="Nowell W R."/>
        </authorList>
    </citation>
    <scope>NUCLEOTIDE SEQUENCE</scope>
</reference>
<dbReference type="GO" id="GO:0016020">
    <property type="term" value="C:membrane"/>
    <property type="evidence" value="ECO:0007669"/>
    <property type="project" value="UniProtKB-SubCell"/>
</dbReference>
<dbReference type="EMBL" id="CAJNOQ010003900">
    <property type="protein sequence ID" value="CAF1034821.1"/>
    <property type="molecule type" value="Genomic_DNA"/>
</dbReference>
<dbReference type="GO" id="GO:0005085">
    <property type="term" value="F:guanyl-nucleotide exchange factor activity"/>
    <property type="evidence" value="ECO:0007669"/>
    <property type="project" value="InterPro"/>
</dbReference>
<evidence type="ECO:0000256" key="4">
    <source>
        <dbReference type="ARBA" id="ARBA00022490"/>
    </source>
</evidence>
<keyword evidence="5" id="KW-0653">Protein transport</keyword>
<dbReference type="EMBL" id="CAJOBC010003901">
    <property type="protein sequence ID" value="CAF3805517.1"/>
    <property type="molecule type" value="Genomic_DNA"/>
</dbReference>
<dbReference type="Pfam" id="PF09324">
    <property type="entry name" value="Sec7-like_HDS"/>
    <property type="match status" value="1"/>
</dbReference>
<protein>
    <recommendedName>
        <fullName evidence="8">SEC7 domain-containing protein</fullName>
    </recommendedName>
</protein>
<keyword evidence="3" id="KW-0813">Transport</keyword>
<dbReference type="Gene3D" id="1.10.1000.11">
    <property type="entry name" value="Arf Nucleotide-binding Site Opener,domain 2"/>
    <property type="match status" value="1"/>
</dbReference>
<dbReference type="InterPro" id="IPR016024">
    <property type="entry name" value="ARM-type_fold"/>
</dbReference>
<sequence>MYVYLQKSMTHKKTTGSRTYSGGDNEMFLKRALEKILSEKDIKRTQHAQLKKACETALSEVTKEIQNTRVNESSVLPSITVQQSNVNAEKYFLPFELACASNHPRMVETSLDCLQKLLLHGHLMGTIPDPMDVSKLLIDRIVSTICLCFRGVQTEEQVELQIIKALLTIMTSQTIEIHQRSVLQIIKTCFNIYLTSRSKINEATAQGSLSQMLNGIFSKMEQKLSLLNERRRQLDSRSTSQQRQRQEPLDDNTTISDISLSTMKTNEEEIISESIINEDEILVKDILDELVEKICYDEATQQQRSTNLTTNEIIEEAHSLHEDILTTIPSTTALSYQSNGETETTISTSLSSDELSADNYFKNAFYVFRALCKLSDRDIKDKTNTDPRTNLDLKSRIFSLRLIMQILQTSGPTFRTSEDFLNVIKTYLCVSLSRNGVSAIPELFEMALYNFVELLDKFKQHLKVQIEVLFREIFLTILETTTSSFRHKWLVIQTLAKISADAQIIVDLFINYDCSMRSANIFERLVIVLSRAAQGRQAVELGCSQIEEHNLRMKGLECLVSILRCMVDWSKDLYVNPHLQSNLGPDTKPLNENGDHDSGRSSSGVDGSMKRTDSVGSINSSHSNSGLSSESWKNPGDYEAVRQRKELFEKGCDIFNQDPKKGLQFLIDKNLVHQEAEDVAQFFHSYQDVLDKTVIGDFLGESTKYHKEGMYVYIEQLDFNKMDFLAALRKFLAGFRLPGEAQKIDRLMEKFAARYCECNSNLGIFASADAAYVLAYSVIMLTTDLHSKNVKKKMTKEQYIKMNRGINESRDLPEEFLSKIYDEIENEEIKLKITTAGLRRGAGVSGTSVGISGKPESITSDKQRQLLFNIQMKDVEVIARDLMSNAGTIRELFTIAKHLEHVRPMFQKAWSPCLAAFSVGLQDTDNIDLAMLCLTGLSYAIRIACIFRMELERNAFVQALSRFTLLTATSQVTEIKAKNVECLKTLITVAQTDGNYLGEAWYEILKCISQLELAQLFGVNAQKSRMPVTNHHHYPSQLSNSTATFNLPFDNLFYSDKNPHNKRLHPLNEQIQETSSQSIVVSVDRIFSGSARLDGDAIVAFVRSLCHVSMDELYSSTPRMFSLLKVVEISYYNMGRIRLQWSRIWEIVGEHFNKVACNPLQDVAFFAVDSLRQLSMKFLEKGEFLNFRFQKEFLKPFEHIMKKNSSSTIHDMVVRCVTHLVDSQAKNIKSGWKNIFSVFQMAAADTDASIVELAFQTCTHIITTVFDRHFASVLDSFQDAVKCLSEFACNASFPDTSMEAIRLIRQCAKYVAEKPHMFNEHAGEDLINVPEEDRVWVKGWFPVLFELSCIINRCKLDVRTRALTVMFEIMKYYGETFTQNWWKELFNVVFRIFDNMKLPDTQIEKIEWMTTTCNHALYAIVDVFTQFFDDMADSLVEDLYSQLKWCVNQDNEQLAKSGINCLENFVIACGQRFTPQIWERTCACILEIFRSTLPEALMTWRPDTDSSTMTTIIETSMLDRTYSSFDHAAVESASSQHNRLKHGGSVASLNSSTSTEGGEQELRQRYSSSGSSERTRPNSDYRLFQILTIKCVVQLELIQAIDNIVFYPSTSKKEDLQNIAVAQALASCIPGQHNQFTLSDESRDDQGMYQYMSIDQLLLLVDCLIESHIFARTFNSNHEQRNLLWKSGYRGKAKPNLLIQETHSIACAFRILFRLYNNTSRRECWDTLRRRIIRLTRDTLEYYLTLQSESHRDAWTSVLLLLYSKLLKLDDERFKFYGSDIYLLVSEVIVFDLKPELRYMTREFLFRIGNIFNINNTSSRQLQIA</sequence>
<evidence type="ECO:0000256" key="3">
    <source>
        <dbReference type="ARBA" id="ARBA00022448"/>
    </source>
</evidence>
<dbReference type="PROSITE" id="PS50190">
    <property type="entry name" value="SEC7"/>
    <property type="match status" value="1"/>
</dbReference>
<evidence type="ECO:0000313" key="9">
    <source>
        <dbReference type="EMBL" id="CAF1034821.1"/>
    </source>
</evidence>
<dbReference type="SUPFAM" id="SSF48425">
    <property type="entry name" value="Sec7 domain"/>
    <property type="match status" value="1"/>
</dbReference>
<dbReference type="InterPro" id="IPR032691">
    <property type="entry name" value="Mon2/Sec7/BIG1-like_HUS"/>
</dbReference>
<dbReference type="Gene3D" id="1.25.10.10">
    <property type="entry name" value="Leucine-rich Repeat Variant"/>
    <property type="match status" value="1"/>
</dbReference>
<feature type="region of interest" description="Disordered" evidence="7">
    <location>
        <begin position="1535"/>
        <end position="1576"/>
    </location>
</feature>
<dbReference type="InterPro" id="IPR032629">
    <property type="entry name" value="DCB_dom"/>
</dbReference>
<dbReference type="GO" id="GO:0005737">
    <property type="term" value="C:cytoplasm"/>
    <property type="evidence" value="ECO:0007669"/>
    <property type="project" value="UniProtKB-SubCell"/>
</dbReference>
<gene>
    <name evidence="9" type="ORF">GPM918_LOCUS15470</name>
    <name evidence="10" type="ORF">SRO942_LOCUS15471</name>
</gene>
<dbReference type="PANTHER" id="PTHR10663">
    <property type="entry name" value="GUANYL-NUCLEOTIDE EXCHANGE FACTOR"/>
    <property type="match status" value="1"/>
</dbReference>
<keyword evidence="11" id="KW-1185">Reference proteome</keyword>
<dbReference type="Proteomes" id="UP000663829">
    <property type="component" value="Unassembled WGS sequence"/>
</dbReference>
<evidence type="ECO:0000313" key="10">
    <source>
        <dbReference type="EMBL" id="CAF3805517.1"/>
    </source>
</evidence>